<dbReference type="Pfam" id="PF08763">
    <property type="entry name" value="Ca_chan_IQ"/>
    <property type="match status" value="1"/>
</dbReference>
<evidence type="ECO:0000256" key="4">
    <source>
        <dbReference type="ARBA" id="ARBA00023303"/>
    </source>
</evidence>
<proteinExistence type="predicted"/>
<feature type="domain" description="Voltage-dependent calcium channel alpha-1 subunit IQ" evidence="5">
    <location>
        <begin position="96"/>
        <end position="129"/>
    </location>
</feature>
<evidence type="ECO:0000313" key="7">
    <source>
        <dbReference type="Proteomes" id="UP001235939"/>
    </source>
</evidence>
<keyword evidence="4" id="KW-0407">Ion channel</keyword>
<keyword evidence="7" id="KW-1185">Reference proteome</keyword>
<dbReference type="InterPro" id="IPR050599">
    <property type="entry name" value="VDCC_alpha-1_subunit"/>
</dbReference>
<reference evidence="6 7" key="1">
    <citation type="submission" date="2022-01" db="EMBL/GenBank/DDBJ databases">
        <title>A chromosomal length assembly of Cordylochernes scorpioides.</title>
        <authorList>
            <person name="Zeh D."/>
            <person name="Zeh J."/>
        </authorList>
    </citation>
    <scope>NUCLEOTIDE SEQUENCE [LARGE SCALE GENOMIC DNA]</scope>
    <source>
        <strain evidence="6">IN4F17</strain>
        <tissue evidence="6">Whole Body</tissue>
    </source>
</reference>
<name>A0ABY6L5J7_9ARAC</name>
<dbReference type="Gene3D" id="6.10.250.2180">
    <property type="match status" value="1"/>
</dbReference>
<protein>
    <submittedName>
        <fullName evidence="6">CACNA1C</fullName>
    </submittedName>
</protein>
<dbReference type="InterPro" id="IPR014873">
    <property type="entry name" value="VDCC_a1su_IQ"/>
</dbReference>
<keyword evidence="2" id="KW-0851">Voltage-gated channel</keyword>
<accession>A0ABY6L5J7</accession>
<dbReference type="Gene3D" id="1.10.238.10">
    <property type="entry name" value="EF-hand"/>
    <property type="match status" value="1"/>
</dbReference>
<organism evidence="6 7">
    <name type="scientific">Cordylochernes scorpioides</name>
    <dbReference type="NCBI Taxonomy" id="51811"/>
    <lineage>
        <taxon>Eukaryota</taxon>
        <taxon>Metazoa</taxon>
        <taxon>Ecdysozoa</taxon>
        <taxon>Arthropoda</taxon>
        <taxon>Chelicerata</taxon>
        <taxon>Arachnida</taxon>
        <taxon>Pseudoscorpiones</taxon>
        <taxon>Cheliferoidea</taxon>
        <taxon>Chernetidae</taxon>
        <taxon>Cordylochernes</taxon>
    </lineage>
</organism>
<sequence length="271" mass="29338">MWSPCYGRSLLPWGLGSCVRTGSPARWVLCGHCALPWLHCGCEQRLVSMNMPLNSDGTVMFNATLFALVRTSLRIKTEVVSPVSKWPPKLHVVAAEDDVTVGKFYATFLIQDYFRRFKKRKELRGTLGASENAIALQAGLRTLHELGPEIRRAISGNLELEEPHRSLPACGPPTPPPRRPTGHIAASLRLAQMPALAVLGVSPSRPYHRASYHGNTSPPPQLTPRLTVGLLAGTTDSRSRVELPYEVIVGSAESLVGRVSGSSCSAAAQGD</sequence>
<dbReference type="PANTHER" id="PTHR45628">
    <property type="entry name" value="VOLTAGE-DEPENDENT CALCIUM CHANNEL TYPE A SUBUNIT ALPHA-1"/>
    <property type="match status" value="1"/>
</dbReference>
<keyword evidence="1" id="KW-0813">Transport</keyword>
<evidence type="ECO:0000256" key="2">
    <source>
        <dbReference type="ARBA" id="ARBA00022882"/>
    </source>
</evidence>
<keyword evidence="3" id="KW-0406">Ion transport</keyword>
<evidence type="ECO:0000259" key="5">
    <source>
        <dbReference type="SMART" id="SM01062"/>
    </source>
</evidence>
<evidence type="ECO:0000313" key="6">
    <source>
        <dbReference type="EMBL" id="UYV76437.1"/>
    </source>
</evidence>
<gene>
    <name evidence="6" type="ORF">LAZ67_14000401</name>
</gene>
<evidence type="ECO:0000256" key="3">
    <source>
        <dbReference type="ARBA" id="ARBA00023065"/>
    </source>
</evidence>
<dbReference type="Proteomes" id="UP001235939">
    <property type="component" value="Chromosome 14"/>
</dbReference>
<dbReference type="SMART" id="SM01062">
    <property type="entry name" value="Ca_chan_IQ"/>
    <property type="match status" value="1"/>
</dbReference>
<dbReference type="PANTHER" id="PTHR45628:SF1">
    <property type="entry name" value="VOLTAGE-DEPENDENT CALCIUM CHANNEL TYPE D SUBUNIT ALPHA-1"/>
    <property type="match status" value="1"/>
</dbReference>
<evidence type="ECO:0000256" key="1">
    <source>
        <dbReference type="ARBA" id="ARBA00022448"/>
    </source>
</evidence>
<dbReference type="EMBL" id="CP092876">
    <property type="protein sequence ID" value="UYV76437.1"/>
    <property type="molecule type" value="Genomic_DNA"/>
</dbReference>